<keyword evidence="4" id="KW-1185">Reference proteome</keyword>
<comment type="caution">
    <text evidence="3">The sequence shown here is derived from an EMBL/GenBank/DDBJ whole genome shotgun (WGS) entry which is preliminary data.</text>
</comment>
<dbReference type="GO" id="GO:0003700">
    <property type="term" value="F:DNA-binding transcription factor activity"/>
    <property type="evidence" value="ECO:0007669"/>
    <property type="project" value="TreeGrafter"/>
</dbReference>
<dbReference type="PROSITE" id="PS50943">
    <property type="entry name" value="HTH_CROC1"/>
    <property type="match status" value="1"/>
</dbReference>
<evidence type="ECO:0000256" key="1">
    <source>
        <dbReference type="ARBA" id="ARBA00023125"/>
    </source>
</evidence>
<dbReference type="SUPFAM" id="SSF47413">
    <property type="entry name" value="lambda repressor-like DNA-binding domains"/>
    <property type="match status" value="1"/>
</dbReference>
<evidence type="ECO:0000313" key="3">
    <source>
        <dbReference type="EMBL" id="TXL66076.1"/>
    </source>
</evidence>
<dbReference type="AlphaFoldDB" id="A0A5C8NY78"/>
<accession>A0A5C8NY78</accession>
<dbReference type="InterPro" id="IPR010982">
    <property type="entry name" value="Lambda_DNA-bd_dom_sf"/>
</dbReference>
<gene>
    <name evidence="3" type="ORF">FHP08_08355</name>
</gene>
<dbReference type="Pfam" id="PF01381">
    <property type="entry name" value="HTH_3"/>
    <property type="match status" value="1"/>
</dbReference>
<feature type="domain" description="HTH cro/C1-type" evidence="2">
    <location>
        <begin position="67"/>
        <end position="121"/>
    </location>
</feature>
<proteinExistence type="predicted"/>
<protein>
    <submittedName>
        <fullName evidence="3">Helix-turn-helix transcriptional regulator</fullName>
    </submittedName>
</protein>
<dbReference type="InterPro" id="IPR050807">
    <property type="entry name" value="TransReg_Diox_bact_type"/>
</dbReference>
<organism evidence="3 4">
    <name type="scientific">Zeimonas arvi</name>
    <dbReference type="NCBI Taxonomy" id="2498847"/>
    <lineage>
        <taxon>Bacteria</taxon>
        <taxon>Pseudomonadati</taxon>
        <taxon>Pseudomonadota</taxon>
        <taxon>Betaproteobacteria</taxon>
        <taxon>Burkholderiales</taxon>
        <taxon>Burkholderiaceae</taxon>
        <taxon>Zeimonas</taxon>
    </lineage>
</organism>
<dbReference type="Proteomes" id="UP000321548">
    <property type="component" value="Unassembled WGS sequence"/>
</dbReference>
<dbReference type="InterPro" id="IPR001387">
    <property type="entry name" value="Cro/C1-type_HTH"/>
</dbReference>
<dbReference type="RefSeq" id="WP_147703990.1">
    <property type="nucleotide sequence ID" value="NZ_VDUY01000003.1"/>
</dbReference>
<evidence type="ECO:0000313" key="4">
    <source>
        <dbReference type="Proteomes" id="UP000321548"/>
    </source>
</evidence>
<dbReference type="PANTHER" id="PTHR46797:SF1">
    <property type="entry name" value="METHYLPHOSPHONATE SYNTHASE"/>
    <property type="match status" value="1"/>
</dbReference>
<dbReference type="SMART" id="SM00530">
    <property type="entry name" value="HTH_XRE"/>
    <property type="match status" value="1"/>
</dbReference>
<evidence type="ECO:0000259" key="2">
    <source>
        <dbReference type="PROSITE" id="PS50943"/>
    </source>
</evidence>
<dbReference type="CDD" id="cd00093">
    <property type="entry name" value="HTH_XRE"/>
    <property type="match status" value="1"/>
</dbReference>
<keyword evidence="1" id="KW-0238">DNA-binding</keyword>
<name>A0A5C8NY78_9BURK</name>
<reference evidence="3 4" key="1">
    <citation type="submission" date="2019-06" db="EMBL/GenBank/DDBJ databases">
        <title>Quisquiliibacterium sp. nov., isolated from a maize field.</title>
        <authorList>
            <person name="Lin S.-Y."/>
            <person name="Tsai C.-F."/>
            <person name="Young C.-C."/>
        </authorList>
    </citation>
    <scope>NUCLEOTIDE SEQUENCE [LARGE SCALE GENOMIC DNA]</scope>
    <source>
        <strain evidence="3 4">CC-CFT501</strain>
    </source>
</reference>
<dbReference type="GO" id="GO:0003677">
    <property type="term" value="F:DNA binding"/>
    <property type="evidence" value="ECO:0007669"/>
    <property type="project" value="UniProtKB-KW"/>
</dbReference>
<dbReference type="EMBL" id="VDUY01000003">
    <property type="protein sequence ID" value="TXL66076.1"/>
    <property type="molecule type" value="Genomic_DNA"/>
</dbReference>
<dbReference type="OrthoDB" id="5679339at2"/>
<dbReference type="GO" id="GO:0005829">
    <property type="term" value="C:cytosol"/>
    <property type="evidence" value="ECO:0007669"/>
    <property type="project" value="TreeGrafter"/>
</dbReference>
<sequence>MTSIQIIEKDGQPAFAVVPIEIWERVRVLVEDLDDVATFDAALSAHDEFRIPFAVVKAEFEEGLHPVRASREHRRLTQDRLAQRARISKAYLSQIEGGKRAGSTATLRKLAGALQVPAGVLLER</sequence>
<dbReference type="PANTHER" id="PTHR46797">
    <property type="entry name" value="HTH-TYPE TRANSCRIPTIONAL REGULATOR"/>
    <property type="match status" value="1"/>
</dbReference>
<dbReference type="Gene3D" id="1.10.260.40">
    <property type="entry name" value="lambda repressor-like DNA-binding domains"/>
    <property type="match status" value="1"/>
</dbReference>